<gene>
    <name evidence="1" type="ORF">PLA107_032760</name>
</gene>
<proteinExistence type="predicted"/>
<evidence type="ECO:0000313" key="2">
    <source>
        <dbReference type="Proteomes" id="UP000006426"/>
    </source>
</evidence>
<protein>
    <submittedName>
        <fullName evidence="1">Uncharacterized protein</fullName>
    </submittedName>
</protein>
<dbReference type="Proteomes" id="UP000006426">
    <property type="component" value="Plasmid pmppla107"/>
</dbReference>
<evidence type="ECO:0000313" key="1">
    <source>
        <dbReference type="EMBL" id="AXH59999.1"/>
    </source>
</evidence>
<accession>A0AAD0PWE4</accession>
<organism evidence="1 2">
    <name type="scientific">Pseudomonas amygdali pv. lachrymans str. M301315</name>
    <dbReference type="NCBI Taxonomy" id="629260"/>
    <lineage>
        <taxon>Bacteria</taxon>
        <taxon>Pseudomonadati</taxon>
        <taxon>Pseudomonadota</taxon>
        <taxon>Gammaproteobacteria</taxon>
        <taxon>Pseudomonadales</taxon>
        <taxon>Pseudomonadaceae</taxon>
        <taxon>Pseudomonas</taxon>
        <taxon>Pseudomonas amygdali</taxon>
    </lineage>
</organism>
<reference evidence="1 2" key="1">
    <citation type="journal article" date="2011" name="PLoS Pathog.">
        <title>Dynamic evolution of pathogenicity revealed by sequencing and comparative genomics of 19 Pseudomonas syringae isolates.</title>
        <authorList>
            <person name="Baltrus D.A."/>
            <person name="Nishimura M.T."/>
            <person name="Romanchuk A."/>
            <person name="Chang J.H."/>
            <person name="Mukhtar M.S."/>
            <person name="Cherkis K."/>
            <person name="Roach J."/>
            <person name="Grant S.R."/>
            <person name="Jones C.D."/>
            <person name="Dangl J.L."/>
        </authorList>
    </citation>
    <scope>NUCLEOTIDE SEQUENCE [LARGE SCALE GENOMIC DNA]</scope>
    <source>
        <strain evidence="1 2">M301315</strain>
    </source>
</reference>
<geneLocation type="plasmid" evidence="2">
    <name>pmppla107</name>
</geneLocation>
<name>A0AAD0PWE4_PSEAV</name>
<sequence length="352" mass="40938">MGASWWQRDRLDEQPFQMAIDPFWLSRYVWVKSLLTHAPFQWNTEAKEILMHLDQHLNFPLTKIFVDRAQLMSHGVDTTPYAKAVNQWLEEDSELCQKVRSCLGVGGYHVKHMRDDIECKYLTSLMSSFMCRSEVWPSRDHSVLRFDRLANLYERVSHRERLQLDRLFKCMLGSLSLPDLLSTPVVAPTTDLSNLAQQTVDVGFGDESEIFCEYENQWVPAHLLPYRFTVYRSVQVFVSEDDPTPEFVNHLEVHGHCLDTVLAEAVKIVLSDSASKDSIRVEYYGNDILLAWNLKGTLEWIHPEADTDECPAYWRNEYPFDVKDLMKKLMTFENKNGSYRVQENLFGADLGL</sequence>
<keyword evidence="1" id="KW-0614">Plasmid</keyword>
<dbReference type="AlphaFoldDB" id="A0AAD0PWE4"/>
<dbReference type="EMBL" id="CP031226">
    <property type="protein sequence ID" value="AXH59999.1"/>
    <property type="molecule type" value="Genomic_DNA"/>
</dbReference>